<dbReference type="Pfam" id="PF02311">
    <property type="entry name" value="AraC_binding"/>
    <property type="match status" value="1"/>
</dbReference>
<evidence type="ECO:0000256" key="1">
    <source>
        <dbReference type="ARBA" id="ARBA00023015"/>
    </source>
</evidence>
<dbReference type="Gene3D" id="2.60.120.10">
    <property type="entry name" value="Jelly Rolls"/>
    <property type="match status" value="1"/>
</dbReference>
<dbReference type="STRING" id="1299341.SAMN05444005_101299"/>
<dbReference type="InterPro" id="IPR037923">
    <property type="entry name" value="HTH-like"/>
</dbReference>
<reference evidence="5 6" key="1">
    <citation type="submission" date="2016-10" db="EMBL/GenBank/DDBJ databases">
        <authorList>
            <person name="de Groot N.N."/>
        </authorList>
    </citation>
    <scope>NUCLEOTIDE SEQUENCE [LARGE SCALE GENOMIC DNA]</scope>
    <source>
        <strain evidence="5 6">DSM 27078</strain>
    </source>
</reference>
<dbReference type="EMBL" id="FOEI01000001">
    <property type="protein sequence ID" value="SEP56411.1"/>
    <property type="molecule type" value="Genomic_DNA"/>
</dbReference>
<dbReference type="PRINTS" id="PR00032">
    <property type="entry name" value="HTHARAC"/>
</dbReference>
<gene>
    <name evidence="5" type="ORF">SAMN05444005_101299</name>
</gene>
<name>A0A1H8YWI0_9FLAO</name>
<feature type="domain" description="HTH araC/xylS-type" evidence="4">
    <location>
        <begin position="187"/>
        <end position="285"/>
    </location>
</feature>
<evidence type="ECO:0000256" key="2">
    <source>
        <dbReference type="ARBA" id="ARBA00023125"/>
    </source>
</evidence>
<dbReference type="SMART" id="SM00342">
    <property type="entry name" value="HTH_ARAC"/>
    <property type="match status" value="1"/>
</dbReference>
<keyword evidence="1" id="KW-0805">Transcription regulation</keyword>
<dbReference type="InterPro" id="IPR014710">
    <property type="entry name" value="RmlC-like_jellyroll"/>
</dbReference>
<dbReference type="RefSeq" id="WP_091464208.1">
    <property type="nucleotide sequence ID" value="NZ_FOEI01000001.1"/>
</dbReference>
<dbReference type="PROSITE" id="PS01124">
    <property type="entry name" value="HTH_ARAC_FAMILY_2"/>
    <property type="match status" value="1"/>
</dbReference>
<evidence type="ECO:0000313" key="5">
    <source>
        <dbReference type="EMBL" id="SEP56411.1"/>
    </source>
</evidence>
<sequence>MKKLPVYQINTFNCQSDENDLYFNDFKSHLINHDFIELSHSHNFYLLVLFTNGSGFHTIDFTTYEIQPNSLFILKPGQVHSWQLSEDIVGFIAFYSQEIYNVYFGKKQIDEYSFYRDLKNSPEMKLNDLQTQEISNYFNLLLKENKQNEFRKTDKLLNLLDVIHIELARIYESQQDHNLHPYNFKIKELEQLILSNYKTEKSPSFYADKMNMSLKHLNRICKNVLDSTLTDFIYAKIILESKRLLSTNKLTISEVADNLGFENYSYFTKVFKKYTNLTPQSFKKLV</sequence>
<keyword evidence="6" id="KW-1185">Reference proteome</keyword>
<dbReference type="OrthoDB" id="1096411at2"/>
<dbReference type="InterPro" id="IPR020449">
    <property type="entry name" value="Tscrpt_reg_AraC-type_HTH"/>
</dbReference>
<accession>A0A1H8YWI0</accession>
<evidence type="ECO:0000256" key="3">
    <source>
        <dbReference type="ARBA" id="ARBA00023163"/>
    </source>
</evidence>
<dbReference type="SUPFAM" id="SSF46689">
    <property type="entry name" value="Homeodomain-like"/>
    <property type="match status" value="1"/>
</dbReference>
<dbReference type="Pfam" id="PF12833">
    <property type="entry name" value="HTH_18"/>
    <property type="match status" value="1"/>
</dbReference>
<proteinExistence type="predicted"/>
<protein>
    <submittedName>
        <fullName evidence="5">AraC-type DNA-binding protein</fullName>
    </submittedName>
</protein>
<evidence type="ECO:0000313" key="6">
    <source>
        <dbReference type="Proteomes" id="UP000198648"/>
    </source>
</evidence>
<keyword evidence="2 5" id="KW-0238">DNA-binding</keyword>
<dbReference type="PANTHER" id="PTHR43280">
    <property type="entry name" value="ARAC-FAMILY TRANSCRIPTIONAL REGULATOR"/>
    <property type="match status" value="1"/>
</dbReference>
<evidence type="ECO:0000259" key="4">
    <source>
        <dbReference type="PROSITE" id="PS01124"/>
    </source>
</evidence>
<dbReference type="InterPro" id="IPR009057">
    <property type="entry name" value="Homeodomain-like_sf"/>
</dbReference>
<dbReference type="SUPFAM" id="SSF51215">
    <property type="entry name" value="Regulatory protein AraC"/>
    <property type="match status" value="1"/>
</dbReference>
<organism evidence="5 6">
    <name type="scientific">Flavobacterium urocaniciphilum</name>
    <dbReference type="NCBI Taxonomy" id="1299341"/>
    <lineage>
        <taxon>Bacteria</taxon>
        <taxon>Pseudomonadati</taxon>
        <taxon>Bacteroidota</taxon>
        <taxon>Flavobacteriia</taxon>
        <taxon>Flavobacteriales</taxon>
        <taxon>Flavobacteriaceae</taxon>
        <taxon>Flavobacterium</taxon>
    </lineage>
</organism>
<dbReference type="InterPro" id="IPR018060">
    <property type="entry name" value="HTH_AraC"/>
</dbReference>
<dbReference type="Gene3D" id="1.10.10.60">
    <property type="entry name" value="Homeodomain-like"/>
    <property type="match status" value="1"/>
</dbReference>
<dbReference type="GO" id="GO:0043565">
    <property type="term" value="F:sequence-specific DNA binding"/>
    <property type="evidence" value="ECO:0007669"/>
    <property type="project" value="InterPro"/>
</dbReference>
<dbReference type="AlphaFoldDB" id="A0A1H8YWI0"/>
<dbReference type="GO" id="GO:0003700">
    <property type="term" value="F:DNA-binding transcription factor activity"/>
    <property type="evidence" value="ECO:0007669"/>
    <property type="project" value="InterPro"/>
</dbReference>
<dbReference type="InterPro" id="IPR003313">
    <property type="entry name" value="AraC-bd"/>
</dbReference>
<keyword evidence="3" id="KW-0804">Transcription</keyword>
<dbReference type="Proteomes" id="UP000198648">
    <property type="component" value="Unassembled WGS sequence"/>
</dbReference>
<dbReference type="PANTHER" id="PTHR43280:SF32">
    <property type="entry name" value="TRANSCRIPTIONAL REGULATORY PROTEIN"/>
    <property type="match status" value="1"/>
</dbReference>